<evidence type="ECO:0000256" key="1">
    <source>
        <dbReference type="ARBA" id="ARBA00009437"/>
    </source>
</evidence>
<dbReference type="RefSeq" id="WP_064123309.1">
    <property type="nucleotide sequence ID" value="NZ_CP015243.1"/>
</dbReference>
<keyword evidence="7" id="KW-1185">Reference proteome</keyword>
<dbReference type="GO" id="GO:0003700">
    <property type="term" value="F:DNA-binding transcription factor activity"/>
    <property type="evidence" value="ECO:0007669"/>
    <property type="project" value="InterPro"/>
</dbReference>
<proteinExistence type="inferred from homology"/>
<evidence type="ECO:0000256" key="2">
    <source>
        <dbReference type="ARBA" id="ARBA00023015"/>
    </source>
</evidence>
<comment type="similarity">
    <text evidence="1">Belongs to the LysR transcriptional regulatory family.</text>
</comment>
<dbReference type="GO" id="GO:0000976">
    <property type="term" value="F:transcription cis-regulatory region binding"/>
    <property type="evidence" value="ECO:0007669"/>
    <property type="project" value="TreeGrafter"/>
</dbReference>
<dbReference type="Pfam" id="PF03466">
    <property type="entry name" value="LysR_substrate"/>
    <property type="match status" value="1"/>
</dbReference>
<evidence type="ECO:0000259" key="5">
    <source>
        <dbReference type="PROSITE" id="PS50931"/>
    </source>
</evidence>
<organism evidence="6 7">
    <name type="scientific">Halotalea alkalilenta</name>
    <dbReference type="NCBI Taxonomy" id="376489"/>
    <lineage>
        <taxon>Bacteria</taxon>
        <taxon>Pseudomonadati</taxon>
        <taxon>Pseudomonadota</taxon>
        <taxon>Gammaproteobacteria</taxon>
        <taxon>Oceanospirillales</taxon>
        <taxon>Halomonadaceae</taxon>
        <taxon>Halotalea</taxon>
    </lineage>
</organism>
<accession>A0A172YGN2</accession>
<sequence>METRWLEDFVVLARTRHFSRAAELSNVSQPTFSRRIKLLEEEIGAPLINRQSLPLSLTPAGEEFLVLCEQIQERLRLTRERIRAIDAGAERRVLLAAPHSLLVHFVDEWSRRHRVHDRLTPYLRATGWLIRDYFDALERGECELALCYWPTRRIEPPLDLDAFDSVVVGSERLLPLSAPDPQGAPRFRLPGERRRPLPHIAFHPRGLLDATLRAHLGEQPQPPFLTTLSESIQAVNILDLVKGGYGLGWLPARTARAALASGELVAAGQRDWEVPLELRLFRARRPRTDALEALWAEISTR</sequence>
<keyword evidence="2" id="KW-0805">Transcription regulation</keyword>
<dbReference type="EMBL" id="CP015243">
    <property type="protein sequence ID" value="ANF58428.1"/>
    <property type="molecule type" value="Genomic_DNA"/>
</dbReference>
<evidence type="ECO:0000256" key="3">
    <source>
        <dbReference type="ARBA" id="ARBA00023125"/>
    </source>
</evidence>
<dbReference type="AlphaFoldDB" id="A0A172YGN2"/>
<dbReference type="Proteomes" id="UP000077875">
    <property type="component" value="Chromosome"/>
</dbReference>
<name>A0A172YGN2_9GAMM</name>
<reference evidence="6 7" key="1">
    <citation type="submission" date="2016-04" db="EMBL/GenBank/DDBJ databases">
        <title>Complete Genome Sequence of Halotalea alkalilenta IHB B 13600.</title>
        <authorList>
            <person name="Swarnkar M.K."/>
            <person name="Sharma A."/>
            <person name="Kaushal K."/>
            <person name="Soni R."/>
            <person name="Rana S."/>
            <person name="Singh A.K."/>
            <person name="Gulati A."/>
        </authorList>
    </citation>
    <scope>NUCLEOTIDE SEQUENCE [LARGE SCALE GENOMIC DNA]</scope>
    <source>
        <strain evidence="6 7">IHB B 13600</strain>
    </source>
</reference>
<dbReference type="STRING" id="376489.A5892_13905"/>
<feature type="domain" description="HTH lysR-type" evidence="5">
    <location>
        <begin position="1"/>
        <end position="58"/>
    </location>
</feature>
<dbReference type="Pfam" id="PF00126">
    <property type="entry name" value="HTH_1"/>
    <property type="match status" value="1"/>
</dbReference>
<dbReference type="PANTHER" id="PTHR30126">
    <property type="entry name" value="HTH-TYPE TRANSCRIPTIONAL REGULATOR"/>
    <property type="match status" value="1"/>
</dbReference>
<protein>
    <submittedName>
        <fullName evidence="6">LysR family transcriptional regulator</fullName>
    </submittedName>
</protein>
<gene>
    <name evidence="6" type="ORF">A5892_13905</name>
</gene>
<dbReference type="Gene3D" id="1.10.10.10">
    <property type="entry name" value="Winged helix-like DNA-binding domain superfamily/Winged helix DNA-binding domain"/>
    <property type="match status" value="1"/>
</dbReference>
<dbReference type="InterPro" id="IPR000847">
    <property type="entry name" value="LysR_HTH_N"/>
</dbReference>
<dbReference type="InterPro" id="IPR036390">
    <property type="entry name" value="WH_DNA-bd_sf"/>
</dbReference>
<keyword evidence="4" id="KW-0804">Transcription</keyword>
<evidence type="ECO:0000313" key="6">
    <source>
        <dbReference type="EMBL" id="ANF58428.1"/>
    </source>
</evidence>
<dbReference type="InterPro" id="IPR005119">
    <property type="entry name" value="LysR_subst-bd"/>
</dbReference>
<evidence type="ECO:0000313" key="7">
    <source>
        <dbReference type="Proteomes" id="UP000077875"/>
    </source>
</evidence>
<dbReference type="SUPFAM" id="SSF46785">
    <property type="entry name" value="Winged helix' DNA-binding domain"/>
    <property type="match status" value="1"/>
</dbReference>
<keyword evidence="3" id="KW-0238">DNA-binding</keyword>
<dbReference type="SUPFAM" id="SSF53850">
    <property type="entry name" value="Periplasmic binding protein-like II"/>
    <property type="match status" value="1"/>
</dbReference>
<evidence type="ECO:0000256" key="4">
    <source>
        <dbReference type="ARBA" id="ARBA00023163"/>
    </source>
</evidence>
<dbReference type="InterPro" id="IPR036388">
    <property type="entry name" value="WH-like_DNA-bd_sf"/>
</dbReference>
<dbReference type="PRINTS" id="PR00039">
    <property type="entry name" value="HTHLYSR"/>
</dbReference>
<dbReference type="PROSITE" id="PS50931">
    <property type="entry name" value="HTH_LYSR"/>
    <property type="match status" value="1"/>
</dbReference>
<dbReference type="PANTHER" id="PTHR30126:SF2">
    <property type="entry name" value="HTH-TYPE TRANSCRIPTIONAL REGULATOR YJIE"/>
    <property type="match status" value="1"/>
</dbReference>
<dbReference type="KEGG" id="haa:A5892_13905"/>
<dbReference type="Gene3D" id="3.40.190.290">
    <property type="match status" value="1"/>
</dbReference>